<dbReference type="AlphaFoldDB" id="A0A0B1RUS0"/>
<protein>
    <submittedName>
        <fullName evidence="1">Uncharacterized protein</fullName>
    </submittedName>
</protein>
<sequence>MIELARKDNLTMYESLKRCKAEYEALKKETVNDPDLVKKITAQLQEIHTAMGQSSRTYELFEKATSKVSKHGKQGESS</sequence>
<evidence type="ECO:0000313" key="1">
    <source>
        <dbReference type="EMBL" id="KHJ76429.1"/>
    </source>
</evidence>
<keyword evidence="2" id="KW-1185">Reference proteome</keyword>
<proteinExistence type="predicted"/>
<evidence type="ECO:0000313" key="2">
    <source>
        <dbReference type="Proteomes" id="UP000053660"/>
    </source>
</evidence>
<accession>A0A0B1RUS0</accession>
<name>A0A0B1RUS0_OESDE</name>
<reference evidence="1 2" key="1">
    <citation type="submission" date="2014-03" db="EMBL/GenBank/DDBJ databases">
        <title>Draft genome of the hookworm Oesophagostomum dentatum.</title>
        <authorList>
            <person name="Mitreva M."/>
        </authorList>
    </citation>
    <scope>NUCLEOTIDE SEQUENCE [LARGE SCALE GENOMIC DNA]</scope>
    <source>
        <strain evidence="1 2">OD-Hann</strain>
    </source>
</reference>
<organism evidence="1 2">
    <name type="scientific">Oesophagostomum dentatum</name>
    <name type="common">Nodular worm</name>
    <dbReference type="NCBI Taxonomy" id="61180"/>
    <lineage>
        <taxon>Eukaryota</taxon>
        <taxon>Metazoa</taxon>
        <taxon>Ecdysozoa</taxon>
        <taxon>Nematoda</taxon>
        <taxon>Chromadorea</taxon>
        <taxon>Rhabditida</taxon>
        <taxon>Rhabditina</taxon>
        <taxon>Rhabditomorpha</taxon>
        <taxon>Strongyloidea</taxon>
        <taxon>Strongylidae</taxon>
        <taxon>Oesophagostomum</taxon>
    </lineage>
</organism>
<dbReference type="OrthoDB" id="10550158at2759"/>
<gene>
    <name evidence="1" type="ORF">OESDEN_23951</name>
</gene>
<dbReference type="Proteomes" id="UP000053660">
    <property type="component" value="Unassembled WGS sequence"/>
</dbReference>
<dbReference type="EMBL" id="KN611763">
    <property type="protein sequence ID" value="KHJ76429.1"/>
    <property type="molecule type" value="Genomic_DNA"/>
</dbReference>